<dbReference type="AlphaFoldDB" id="A0A1I2LC91"/>
<feature type="transmembrane region" description="Helical" evidence="6">
    <location>
        <begin position="7"/>
        <end position="29"/>
    </location>
</feature>
<evidence type="ECO:0000313" key="10">
    <source>
        <dbReference type="Proteomes" id="UP000198964"/>
    </source>
</evidence>
<feature type="transmembrane region" description="Helical" evidence="6">
    <location>
        <begin position="744"/>
        <end position="766"/>
    </location>
</feature>
<evidence type="ECO:0000256" key="6">
    <source>
        <dbReference type="SAM" id="Phobius"/>
    </source>
</evidence>
<evidence type="ECO:0000259" key="7">
    <source>
        <dbReference type="Pfam" id="PF01578"/>
    </source>
</evidence>
<feature type="transmembrane region" description="Helical" evidence="6">
    <location>
        <begin position="458"/>
        <end position="477"/>
    </location>
</feature>
<feature type="transmembrane region" description="Helical" evidence="6">
    <location>
        <begin position="415"/>
        <end position="437"/>
    </location>
</feature>
<keyword evidence="3" id="KW-0201">Cytochrome c-type biogenesis</keyword>
<keyword evidence="2 6" id="KW-0812">Transmembrane</keyword>
<feature type="transmembrane region" description="Helical" evidence="6">
    <location>
        <begin position="778"/>
        <end position="794"/>
    </location>
</feature>
<dbReference type="Pfam" id="PF05140">
    <property type="entry name" value="ResB"/>
    <property type="match status" value="1"/>
</dbReference>
<feature type="transmembrane region" description="Helical" evidence="6">
    <location>
        <begin position="948"/>
        <end position="968"/>
    </location>
</feature>
<feature type="domain" description="ResB-like" evidence="8">
    <location>
        <begin position="332"/>
        <end position="407"/>
    </location>
</feature>
<evidence type="ECO:0000313" key="9">
    <source>
        <dbReference type="EMBL" id="SFF76623.1"/>
    </source>
</evidence>
<dbReference type="STRING" id="655355.SAMN05216283_11569"/>
<comment type="subcellular location">
    <subcellularLocation>
        <location evidence="1">Membrane</location>
        <topology evidence="1">Multi-pass membrane protein</topology>
    </subcellularLocation>
</comment>
<organism evidence="9 10">
    <name type="scientific">Sunxiuqinia elliptica</name>
    <dbReference type="NCBI Taxonomy" id="655355"/>
    <lineage>
        <taxon>Bacteria</taxon>
        <taxon>Pseudomonadati</taxon>
        <taxon>Bacteroidota</taxon>
        <taxon>Bacteroidia</taxon>
        <taxon>Marinilabiliales</taxon>
        <taxon>Prolixibacteraceae</taxon>
        <taxon>Sunxiuqinia</taxon>
    </lineage>
</organism>
<feature type="transmembrane region" description="Helical" evidence="6">
    <location>
        <begin position="923"/>
        <end position="941"/>
    </location>
</feature>
<keyword evidence="4 6" id="KW-1133">Transmembrane helix</keyword>
<dbReference type="NCBIfam" id="TIGR03144">
    <property type="entry name" value="cytochr_II_ccsB"/>
    <property type="match status" value="1"/>
</dbReference>
<feature type="domain" description="Cytochrome c assembly protein" evidence="7">
    <location>
        <begin position="772"/>
        <end position="976"/>
    </location>
</feature>
<keyword evidence="10" id="KW-1185">Reference proteome</keyword>
<dbReference type="InterPro" id="IPR017562">
    <property type="entry name" value="Cyt_c_biogenesis_CcsA"/>
</dbReference>
<evidence type="ECO:0000256" key="3">
    <source>
        <dbReference type="ARBA" id="ARBA00022748"/>
    </source>
</evidence>
<evidence type="ECO:0000259" key="8">
    <source>
        <dbReference type="Pfam" id="PF05140"/>
    </source>
</evidence>
<feature type="transmembrane region" description="Helical" evidence="6">
    <location>
        <begin position="834"/>
        <end position="867"/>
    </location>
</feature>
<accession>A0A1I2LC91</accession>
<dbReference type="PANTHER" id="PTHR30071:SF1">
    <property type="entry name" value="CYTOCHROME B_B6 PROTEIN-RELATED"/>
    <property type="match status" value="1"/>
</dbReference>
<gene>
    <name evidence="9" type="ORF">SAMN05216283_11569</name>
</gene>
<dbReference type="Proteomes" id="UP000198964">
    <property type="component" value="Unassembled WGS sequence"/>
</dbReference>
<keyword evidence="5 6" id="KW-0472">Membrane</keyword>
<name>A0A1I2LC91_9BACT</name>
<evidence type="ECO:0000256" key="5">
    <source>
        <dbReference type="ARBA" id="ARBA00023136"/>
    </source>
</evidence>
<feature type="transmembrane region" description="Helical" evidence="6">
    <location>
        <begin position="713"/>
        <end position="732"/>
    </location>
</feature>
<sequence>MKRIYHFLVSTSFMGFLLLVLAFAMAIATFVESSYGTPAAKALIYNTRWFELVFLFLGINLVHNFFRYRLYTKKKLSIGLFHLSFIVIIIGAAITRYISFEGIMHIREGATSDFIVSTDSYFSVKVNGEETAEKVIFSELSYKEFDEDLTIDGQDVSIKSIGFVQHALRSPIESPTGKPMVDFVVSAGQGMQGFTFGKGELVNLGPATLGFEGNADIRFEQEGAKLFILADRDLEIRSMAGGEPEVVPAGTRSEVKLMHLYGFDNYLVLVKKFYEKASLRVTKDGSGSSPEDAVIVEISDGERQAVVNVFGKAGQIGEPITYMVGNTPVELTYGSKPVYLPFSLRLKDFQLERYIGSESPSSFASEIELLDQEHNVQRDVRIFMNNTLKYRGFRFYQSSYDQDELGTVLSVNKDFWGTFVTYVGYLLLTLGMIWSLVNKNAYFQYLVRHLKMAGSSKVGVIALLFVLAGNTATAQSSSTATIPRLDKELVDDFSRLWVHGRDGRIEPMSTLSGEILRKLSRKSSLNGMSSDEVVLSMNLHPDQWKSVPFLKIDPEVAKAIGVKQKYARITDLFDLGGHYLITDQVKAAFAKAPAFRNKMDKEYIFLDERINICFMVFNGDLLTFFPPVDQSDAWWGVGSNPTGYPTADSLFVNRSFGLLSEAINNPESDIQPRQIMATVAAFQDKFGKEILPSEQKRSAEMVYNQYQPFKRIFPFYLLLGFVLLTILFVNIFRQKGIQKGVKGIFSGLIILTFLIHTGSLILRWYISGHAPWSNGYESMIYVAWAAMLAGIIFGRKYPMVLGTAAFLTGITLFVAHLNWMNPEITHLVPVLKSYWLLIHVAVITASYGFIGLSAFLGILVLLLYIIMNERNKKNVDHFIDQLTTISELSATIGLYMLTIGTFLGGVWANESWGRYWGWDPKETWALITAVIYAFIVHMRLIPSLRGRYNYNLATIIGFASVLMTYFGVNYFLSGLHSYGKGSAEGIHWAVYASVGLITFMAVWSYFKFKKYEEVMKD</sequence>
<feature type="transmembrane region" description="Helical" evidence="6">
    <location>
        <begin position="78"/>
        <end position="98"/>
    </location>
</feature>
<dbReference type="GO" id="GO:0005886">
    <property type="term" value="C:plasma membrane"/>
    <property type="evidence" value="ECO:0007669"/>
    <property type="project" value="TreeGrafter"/>
</dbReference>
<dbReference type="RefSeq" id="WP_093921501.1">
    <property type="nucleotide sequence ID" value="NZ_FONW01000015.1"/>
</dbReference>
<dbReference type="Pfam" id="PF01578">
    <property type="entry name" value="Cytochrom_C_asm"/>
    <property type="match status" value="1"/>
</dbReference>
<feature type="transmembrane region" description="Helical" evidence="6">
    <location>
        <begin position="988"/>
        <end position="1006"/>
    </location>
</feature>
<feature type="transmembrane region" description="Helical" evidence="6">
    <location>
        <begin position="49"/>
        <end position="66"/>
    </location>
</feature>
<proteinExistence type="predicted"/>
<feature type="transmembrane region" description="Helical" evidence="6">
    <location>
        <begin position="888"/>
        <end position="908"/>
    </location>
</feature>
<evidence type="ECO:0000256" key="4">
    <source>
        <dbReference type="ARBA" id="ARBA00022989"/>
    </source>
</evidence>
<evidence type="ECO:0000256" key="1">
    <source>
        <dbReference type="ARBA" id="ARBA00004141"/>
    </source>
</evidence>
<evidence type="ECO:0000256" key="2">
    <source>
        <dbReference type="ARBA" id="ARBA00022692"/>
    </source>
</evidence>
<feature type="transmembrane region" description="Helical" evidence="6">
    <location>
        <begin position="801"/>
        <end position="819"/>
    </location>
</feature>
<dbReference type="GO" id="GO:0017004">
    <property type="term" value="P:cytochrome complex assembly"/>
    <property type="evidence" value="ECO:0007669"/>
    <property type="project" value="UniProtKB-KW"/>
</dbReference>
<dbReference type="GO" id="GO:0020037">
    <property type="term" value="F:heme binding"/>
    <property type="evidence" value="ECO:0007669"/>
    <property type="project" value="InterPro"/>
</dbReference>
<reference evidence="9 10" key="1">
    <citation type="submission" date="2016-10" db="EMBL/GenBank/DDBJ databases">
        <authorList>
            <person name="de Groot N.N."/>
        </authorList>
    </citation>
    <scope>NUCLEOTIDE SEQUENCE [LARGE SCALE GENOMIC DNA]</scope>
    <source>
        <strain evidence="9 10">CGMCC 1.9156</strain>
    </source>
</reference>
<dbReference type="InterPro" id="IPR007816">
    <property type="entry name" value="ResB-like_domain"/>
</dbReference>
<dbReference type="EMBL" id="FONW01000015">
    <property type="protein sequence ID" value="SFF76623.1"/>
    <property type="molecule type" value="Genomic_DNA"/>
</dbReference>
<protein>
    <submittedName>
        <fullName evidence="9">Cytochrome c-type biogenesis protein CcsB</fullName>
    </submittedName>
</protein>
<dbReference type="InterPro" id="IPR045062">
    <property type="entry name" value="Cyt_c_biogenesis_CcsA/CcmC"/>
</dbReference>
<dbReference type="InterPro" id="IPR002541">
    <property type="entry name" value="Cyt_c_assembly"/>
</dbReference>
<dbReference type="PANTHER" id="PTHR30071">
    <property type="entry name" value="HEME EXPORTER PROTEIN C"/>
    <property type="match status" value="1"/>
</dbReference>